<sequence length="231" mass="24222">MSLTNFPNGITSMGVPILGGQGLLTQGTSFFVDPVNGSDGNSGLDIKNAIATLSKAQSLATANQNDVVYYFPGSAGLTETAKVSWAKNFVHLVGVAAPVVTAGRARIKTTATTSPMWDITGSGCGFYNLQWFHGVADAGALVNVQVTGERNYFQDCHFAGIGNATQDATDAASLFINAGAENLFRHCTIGLDTIGRGSGVNAELRFDGKAGVIDYSNVLVTIEMDNLMYIP</sequence>
<organism evidence="1">
    <name type="scientific">marine sediment metagenome</name>
    <dbReference type="NCBI Taxonomy" id="412755"/>
    <lineage>
        <taxon>unclassified sequences</taxon>
        <taxon>metagenomes</taxon>
        <taxon>ecological metagenomes</taxon>
    </lineage>
</organism>
<dbReference type="InterPro" id="IPR011050">
    <property type="entry name" value="Pectin_lyase_fold/virulence"/>
</dbReference>
<dbReference type="SUPFAM" id="SSF51126">
    <property type="entry name" value="Pectin lyase-like"/>
    <property type="match status" value="1"/>
</dbReference>
<feature type="non-terminal residue" evidence="1">
    <location>
        <position position="231"/>
    </location>
</feature>
<comment type="caution">
    <text evidence="1">The sequence shown here is derived from an EMBL/GenBank/DDBJ whole genome shotgun (WGS) entry which is preliminary data.</text>
</comment>
<gene>
    <name evidence="1" type="ORF">LCGC14_2264160</name>
</gene>
<evidence type="ECO:0008006" key="2">
    <source>
        <dbReference type="Google" id="ProtNLM"/>
    </source>
</evidence>
<dbReference type="AlphaFoldDB" id="A0A0F9CZ20"/>
<proteinExistence type="predicted"/>
<dbReference type="EMBL" id="LAZR01031154">
    <property type="protein sequence ID" value="KKL54564.1"/>
    <property type="molecule type" value="Genomic_DNA"/>
</dbReference>
<reference evidence="1" key="1">
    <citation type="journal article" date="2015" name="Nature">
        <title>Complex archaea that bridge the gap between prokaryotes and eukaryotes.</title>
        <authorList>
            <person name="Spang A."/>
            <person name="Saw J.H."/>
            <person name="Jorgensen S.L."/>
            <person name="Zaremba-Niedzwiedzka K."/>
            <person name="Martijn J."/>
            <person name="Lind A.E."/>
            <person name="van Eijk R."/>
            <person name="Schleper C."/>
            <person name="Guy L."/>
            <person name="Ettema T.J."/>
        </authorList>
    </citation>
    <scope>NUCLEOTIDE SEQUENCE</scope>
</reference>
<accession>A0A0F9CZ20</accession>
<protein>
    <recommendedName>
        <fullName evidence="2">Pectinesterase catalytic domain-containing protein</fullName>
    </recommendedName>
</protein>
<evidence type="ECO:0000313" key="1">
    <source>
        <dbReference type="EMBL" id="KKL54564.1"/>
    </source>
</evidence>
<name>A0A0F9CZ20_9ZZZZ</name>